<dbReference type="InterPro" id="IPR059039">
    <property type="entry name" value="ZNF380_CC"/>
</dbReference>
<evidence type="ECO:0000313" key="17">
    <source>
        <dbReference type="EMBL" id="WAR18691.1"/>
    </source>
</evidence>
<dbReference type="PANTHER" id="PTHR13278:SF0">
    <property type="entry name" value="ZINC FINGER PROTEIN 830"/>
    <property type="match status" value="1"/>
</dbReference>
<evidence type="ECO:0000256" key="14">
    <source>
        <dbReference type="ARBA" id="ARBA00030672"/>
    </source>
</evidence>
<keyword evidence="12" id="KW-0539">Nucleus</keyword>
<evidence type="ECO:0000256" key="15">
    <source>
        <dbReference type="SAM" id="MobiDB-lite"/>
    </source>
</evidence>
<dbReference type="SUPFAM" id="SSF57667">
    <property type="entry name" value="beta-beta-alpha zinc fingers"/>
    <property type="match status" value="1"/>
</dbReference>
<evidence type="ECO:0000256" key="8">
    <source>
        <dbReference type="ARBA" id="ARBA00022771"/>
    </source>
</evidence>
<dbReference type="SMART" id="SM00451">
    <property type="entry name" value="ZnF_U1"/>
    <property type="match status" value="1"/>
</dbReference>
<evidence type="ECO:0000256" key="6">
    <source>
        <dbReference type="ARBA" id="ARBA00022618"/>
    </source>
</evidence>
<name>A0ABY7FCI2_MYAAR</name>
<evidence type="ECO:0000256" key="7">
    <source>
        <dbReference type="ARBA" id="ARBA00022723"/>
    </source>
</evidence>
<evidence type="ECO:0000256" key="3">
    <source>
        <dbReference type="ARBA" id="ARBA00017358"/>
    </source>
</evidence>
<dbReference type="InterPro" id="IPR003604">
    <property type="entry name" value="Matrin/U1-like-C_Znf_C2H2"/>
</dbReference>
<comment type="subcellular location">
    <subcellularLocation>
        <location evidence="1">Chromosome</location>
    </subcellularLocation>
    <subcellularLocation>
        <location evidence="2">Nucleus speckle</location>
    </subcellularLocation>
</comment>
<evidence type="ECO:0000256" key="5">
    <source>
        <dbReference type="ARBA" id="ARBA00022473"/>
    </source>
</evidence>
<keyword evidence="9" id="KW-0498">Mitosis</keyword>
<evidence type="ECO:0000256" key="10">
    <source>
        <dbReference type="ARBA" id="ARBA00022833"/>
    </source>
</evidence>
<reference evidence="17" key="1">
    <citation type="submission" date="2022-11" db="EMBL/GenBank/DDBJ databases">
        <title>Centuries of genome instability and evolution in soft-shell clam transmissible cancer (bioRxiv).</title>
        <authorList>
            <person name="Hart S.F.M."/>
            <person name="Yonemitsu M.A."/>
            <person name="Giersch R.M."/>
            <person name="Beal B.F."/>
            <person name="Arriagada G."/>
            <person name="Davis B.W."/>
            <person name="Ostrander E.A."/>
            <person name="Goff S.P."/>
            <person name="Metzger M.J."/>
        </authorList>
    </citation>
    <scope>NUCLEOTIDE SEQUENCE</scope>
    <source>
        <strain evidence="17">MELC-2E11</strain>
        <tissue evidence="17">Siphon/mantle</tissue>
    </source>
</reference>
<keyword evidence="5" id="KW-0217">Developmental protein</keyword>
<feature type="compositionally biased region" description="Basic and acidic residues" evidence="15">
    <location>
        <begin position="72"/>
        <end position="85"/>
    </location>
</feature>
<feature type="domain" description="U1-type" evidence="16">
    <location>
        <begin position="43"/>
        <end position="77"/>
    </location>
</feature>
<keyword evidence="18" id="KW-1185">Reference proteome</keyword>
<evidence type="ECO:0000256" key="1">
    <source>
        <dbReference type="ARBA" id="ARBA00004286"/>
    </source>
</evidence>
<evidence type="ECO:0000259" key="16">
    <source>
        <dbReference type="SMART" id="SM00451"/>
    </source>
</evidence>
<sequence length="327" mass="37160">MMATKKKKIVTKDDLRRLMKEKQTTIKGTSKRIDHPLAKYNGLEQLVCVLCNTVIKTDLLWTTHLQTRQHKEKVEDLKKQKERAESVGVKRKAESNGDSGSQKKVRAGVNSNKTGKSLPADFFDSEKLGGKPSSTSRKPLLAQYESDSESDGSEPDSKAQAENAKQTSAAAKPSSSGLPADFFDSGVMPSASTSKEPEEPVKPTAMSDILPEGFFDDPKQDAKVRKIEYVDKMEEEWELFQRSMKEETHVSEAIIEEEDEQVNVDRNIDEIDEQIQCWKEVNDLEVKKEEIMSRGPRDLRPDTDSDDELNEEMLDEFLDWRSKKSWR</sequence>
<evidence type="ECO:0000256" key="12">
    <source>
        <dbReference type="ARBA" id="ARBA00023242"/>
    </source>
</evidence>
<dbReference type="InterPro" id="IPR036236">
    <property type="entry name" value="Znf_C2H2_sf"/>
</dbReference>
<protein>
    <recommendedName>
        <fullName evidence="3">Zinc finger protein 830</fullName>
    </recommendedName>
    <alternativeName>
        <fullName evidence="14">Coiled-coil domain-containing protein 16</fullName>
    </alternativeName>
</protein>
<keyword evidence="4" id="KW-0158">Chromosome</keyword>
<evidence type="ECO:0000313" key="18">
    <source>
        <dbReference type="Proteomes" id="UP001164746"/>
    </source>
</evidence>
<keyword evidence="11" id="KW-0175">Coiled coil</keyword>
<proteinExistence type="predicted"/>
<evidence type="ECO:0000256" key="11">
    <source>
        <dbReference type="ARBA" id="ARBA00023054"/>
    </source>
</evidence>
<dbReference type="Pfam" id="PF23406">
    <property type="entry name" value="ZNF380_CC"/>
    <property type="match status" value="1"/>
</dbReference>
<evidence type="ECO:0000256" key="4">
    <source>
        <dbReference type="ARBA" id="ARBA00022454"/>
    </source>
</evidence>
<dbReference type="InterPro" id="IPR040050">
    <property type="entry name" value="ZNF830-like"/>
</dbReference>
<keyword evidence="6" id="KW-0132">Cell division</keyword>
<dbReference type="Proteomes" id="UP001164746">
    <property type="component" value="Chromosome 11"/>
</dbReference>
<dbReference type="Gene3D" id="3.30.160.60">
    <property type="entry name" value="Classic Zinc Finger"/>
    <property type="match status" value="1"/>
</dbReference>
<gene>
    <name evidence="17" type="ORF">MAR_000529</name>
</gene>
<evidence type="ECO:0000256" key="2">
    <source>
        <dbReference type="ARBA" id="ARBA00004324"/>
    </source>
</evidence>
<evidence type="ECO:0000256" key="9">
    <source>
        <dbReference type="ARBA" id="ARBA00022776"/>
    </source>
</evidence>
<feature type="compositionally biased region" description="Polar residues" evidence="15">
    <location>
        <begin position="163"/>
        <end position="177"/>
    </location>
</feature>
<dbReference type="PANTHER" id="PTHR13278">
    <property type="entry name" value="ZINC FINGER PROTEIN 830"/>
    <property type="match status" value="1"/>
</dbReference>
<evidence type="ECO:0000256" key="13">
    <source>
        <dbReference type="ARBA" id="ARBA00023306"/>
    </source>
</evidence>
<dbReference type="EMBL" id="CP111022">
    <property type="protein sequence ID" value="WAR18691.1"/>
    <property type="molecule type" value="Genomic_DNA"/>
</dbReference>
<keyword evidence="8" id="KW-0863">Zinc-finger</keyword>
<organism evidence="17 18">
    <name type="scientific">Mya arenaria</name>
    <name type="common">Soft-shell clam</name>
    <dbReference type="NCBI Taxonomy" id="6604"/>
    <lineage>
        <taxon>Eukaryota</taxon>
        <taxon>Metazoa</taxon>
        <taxon>Spiralia</taxon>
        <taxon>Lophotrochozoa</taxon>
        <taxon>Mollusca</taxon>
        <taxon>Bivalvia</taxon>
        <taxon>Autobranchia</taxon>
        <taxon>Heteroconchia</taxon>
        <taxon>Euheterodonta</taxon>
        <taxon>Imparidentia</taxon>
        <taxon>Neoheterodontei</taxon>
        <taxon>Myida</taxon>
        <taxon>Myoidea</taxon>
        <taxon>Myidae</taxon>
        <taxon>Mya</taxon>
    </lineage>
</organism>
<keyword evidence="10" id="KW-0862">Zinc</keyword>
<keyword evidence="13" id="KW-0131">Cell cycle</keyword>
<accession>A0ABY7FCI2</accession>
<feature type="region of interest" description="Disordered" evidence="15">
    <location>
        <begin position="72"/>
        <end position="217"/>
    </location>
</feature>
<keyword evidence="7" id="KW-0479">Metal-binding</keyword>